<dbReference type="Pfam" id="PF19335">
    <property type="entry name" value="HMBD"/>
    <property type="match status" value="1"/>
</dbReference>
<dbReference type="eggNOG" id="COG0845">
    <property type="taxonomic scope" value="Bacteria"/>
</dbReference>
<accession>Q6ARC3</accession>
<dbReference type="HOGENOM" id="CLU_018816_13_1_7"/>
<dbReference type="GO" id="GO:0022857">
    <property type="term" value="F:transmembrane transporter activity"/>
    <property type="evidence" value="ECO:0007669"/>
    <property type="project" value="InterPro"/>
</dbReference>
<dbReference type="GO" id="GO:0046914">
    <property type="term" value="F:transition metal ion binding"/>
    <property type="evidence" value="ECO:0007669"/>
    <property type="project" value="TreeGrafter"/>
</dbReference>
<evidence type="ECO:0000256" key="2">
    <source>
        <dbReference type="ARBA" id="ARBA00022448"/>
    </source>
</evidence>
<evidence type="ECO:0000313" key="10">
    <source>
        <dbReference type="Proteomes" id="UP000000602"/>
    </source>
</evidence>
<organism evidence="9 10">
    <name type="scientific">Desulfotalea psychrophila (strain LSv54 / DSM 12343)</name>
    <dbReference type="NCBI Taxonomy" id="177439"/>
    <lineage>
        <taxon>Bacteria</taxon>
        <taxon>Pseudomonadati</taxon>
        <taxon>Thermodesulfobacteriota</taxon>
        <taxon>Desulfobulbia</taxon>
        <taxon>Desulfobulbales</taxon>
        <taxon>Desulfocapsaceae</taxon>
        <taxon>Desulfotalea</taxon>
    </lineage>
</organism>
<keyword evidence="10" id="KW-1185">Reference proteome</keyword>
<dbReference type="AlphaFoldDB" id="Q6ARC3"/>
<dbReference type="Proteomes" id="UP000000602">
    <property type="component" value="Chromosome"/>
</dbReference>
<dbReference type="InterPro" id="IPR045800">
    <property type="entry name" value="HMBD"/>
</dbReference>
<evidence type="ECO:0000259" key="5">
    <source>
        <dbReference type="Pfam" id="PF19335"/>
    </source>
</evidence>
<dbReference type="InterPro" id="IPR058790">
    <property type="entry name" value="BSH_CusB"/>
</dbReference>
<keyword evidence="2" id="KW-0813">Transport</keyword>
<dbReference type="InterPro" id="IPR051909">
    <property type="entry name" value="MFP_Cation_Efflux"/>
</dbReference>
<reference evidence="10" key="1">
    <citation type="journal article" date="2004" name="Environ. Microbiol.">
        <title>The genome of Desulfotalea psychrophila, a sulfate-reducing bacterium from permanently cold Arctic sediments.</title>
        <authorList>
            <person name="Rabus R."/>
            <person name="Ruepp A."/>
            <person name="Frickey T."/>
            <person name="Rattei T."/>
            <person name="Fartmann B."/>
            <person name="Stark M."/>
            <person name="Bauer M."/>
            <person name="Zibat A."/>
            <person name="Lombardot T."/>
            <person name="Becker I."/>
            <person name="Amann J."/>
            <person name="Gellner K."/>
            <person name="Teeling H."/>
            <person name="Leuschner W.D."/>
            <person name="Gloeckner F.-O."/>
            <person name="Lupas A.N."/>
            <person name="Amann R."/>
            <person name="Klenk H.-P."/>
        </authorList>
    </citation>
    <scope>NUCLEOTIDE SEQUENCE [LARGE SCALE GENOMIC DNA]</scope>
    <source>
        <strain evidence="10">DSM 12343 / LSv54</strain>
    </source>
</reference>
<keyword evidence="4" id="KW-0732">Signal</keyword>
<dbReference type="InterPro" id="IPR058649">
    <property type="entry name" value="CzcB_C"/>
</dbReference>
<dbReference type="Gene3D" id="2.40.30.170">
    <property type="match status" value="1"/>
</dbReference>
<protein>
    <submittedName>
        <fullName evidence="9">Probable cobalt-zinc-cadmium resistance protein (CzcB)</fullName>
    </submittedName>
</protein>
<feature type="domain" description="CzcB-like C-terminal circularly permuted SH3-like" evidence="8">
    <location>
        <begin position="344"/>
        <end position="403"/>
    </location>
</feature>
<proteinExistence type="inferred from homology"/>
<evidence type="ECO:0000256" key="1">
    <source>
        <dbReference type="ARBA" id="ARBA00009477"/>
    </source>
</evidence>
<evidence type="ECO:0000259" key="6">
    <source>
        <dbReference type="Pfam" id="PF25919"/>
    </source>
</evidence>
<evidence type="ECO:0000256" key="3">
    <source>
        <dbReference type="SAM" id="MobiDB-lite"/>
    </source>
</evidence>
<dbReference type="SUPFAM" id="SSF111369">
    <property type="entry name" value="HlyD-like secretion proteins"/>
    <property type="match status" value="1"/>
</dbReference>
<feature type="domain" description="Heavy metal binding" evidence="5">
    <location>
        <begin position="42"/>
        <end position="68"/>
    </location>
</feature>
<evidence type="ECO:0000259" key="7">
    <source>
        <dbReference type="Pfam" id="PF25954"/>
    </source>
</evidence>
<name>Q6ARC3_DESPS</name>
<gene>
    <name evidence="9" type="ordered locus">DP0372</name>
</gene>
<comment type="similarity">
    <text evidence="1">Belongs to the membrane fusion protein (MFP) (TC 8.A.1) family.</text>
</comment>
<dbReference type="InterPro" id="IPR058792">
    <property type="entry name" value="Beta-barrel_RND_2"/>
</dbReference>
<dbReference type="NCBIfam" id="TIGR01730">
    <property type="entry name" value="RND_mfp"/>
    <property type="match status" value="1"/>
</dbReference>
<dbReference type="OrthoDB" id="9806939at2"/>
<dbReference type="GO" id="GO:0060003">
    <property type="term" value="P:copper ion export"/>
    <property type="evidence" value="ECO:0007669"/>
    <property type="project" value="TreeGrafter"/>
</dbReference>
<feature type="chain" id="PRO_5005365837" evidence="4">
    <location>
        <begin position="24"/>
        <end position="454"/>
    </location>
</feature>
<dbReference type="Gene3D" id="2.40.50.100">
    <property type="match status" value="1"/>
</dbReference>
<feature type="signal peptide" evidence="4">
    <location>
        <begin position="1"/>
        <end position="23"/>
    </location>
</feature>
<dbReference type="FunFam" id="2.40.30.170:FF:000010">
    <property type="entry name" value="Efflux RND transporter periplasmic adaptor subunit"/>
    <property type="match status" value="1"/>
</dbReference>
<evidence type="ECO:0000313" key="9">
    <source>
        <dbReference type="EMBL" id="CAG35101.1"/>
    </source>
</evidence>
<dbReference type="InterPro" id="IPR006143">
    <property type="entry name" value="RND_pump_MFP"/>
</dbReference>
<dbReference type="KEGG" id="dps:DP0372"/>
<dbReference type="PANTHER" id="PTHR30097">
    <property type="entry name" value="CATION EFFLUX SYSTEM PROTEIN CUSB"/>
    <property type="match status" value="1"/>
</dbReference>
<dbReference type="Pfam" id="PF25919">
    <property type="entry name" value="BSH_CusB"/>
    <property type="match status" value="1"/>
</dbReference>
<dbReference type="Pfam" id="PF25975">
    <property type="entry name" value="CzcB_C"/>
    <property type="match status" value="1"/>
</dbReference>
<dbReference type="GO" id="GO:0016020">
    <property type="term" value="C:membrane"/>
    <property type="evidence" value="ECO:0007669"/>
    <property type="project" value="InterPro"/>
</dbReference>
<sequence>MIMRIIIKTVLLFFLILASAVQAAEGLKAGDVDPATGKVIEYWVAPMDPAYIRKTPGKSPMGMDLVPVYRQEGGEKLPTSSIRIDPVTVQNMGVRYGFVRSAPLAKTIRALGRVSYDESRVYDVNTKFEGWIDQVYVDFIGKKVSKGEALFTIYSPLVVAAQQEYLLAVAQARYFKKQRGEGLKLARQNAESLLRASQQRLDYLDIGKDQRKKIAARGRPLKNITFYSPVTGVVVQKNVRQGSFVKPGMSQYQVADLSTVWLDVDVYESDLSYVQEGMKAEMELVAFPGQRFQGEVLFIYPYLDAKTRTAGLRLSFKNPENKFKPAMYANVYLQAKIADKALLIPQEAVIDSGLRQIVFVAKEGGVFEPRTVKLGVTGENHLVQVLTGLEAGEKIVTSSQFLLDSESRLQEAIQKMLEPEEQPAPAADFDMSDEGMDDSFDMSDMTMEDQAKGQ</sequence>
<dbReference type="GO" id="GO:0015679">
    <property type="term" value="P:plasma membrane copper ion transport"/>
    <property type="evidence" value="ECO:0007669"/>
    <property type="project" value="TreeGrafter"/>
</dbReference>
<evidence type="ECO:0000256" key="4">
    <source>
        <dbReference type="SAM" id="SignalP"/>
    </source>
</evidence>
<feature type="region of interest" description="Disordered" evidence="3">
    <location>
        <begin position="415"/>
        <end position="454"/>
    </location>
</feature>
<feature type="compositionally biased region" description="Acidic residues" evidence="3">
    <location>
        <begin position="430"/>
        <end position="441"/>
    </location>
</feature>
<dbReference type="GO" id="GO:0030288">
    <property type="term" value="C:outer membrane-bounded periplasmic space"/>
    <property type="evidence" value="ECO:0007669"/>
    <property type="project" value="TreeGrafter"/>
</dbReference>
<feature type="domain" description="CusB-like beta-barrel" evidence="7">
    <location>
        <begin position="259"/>
        <end position="335"/>
    </location>
</feature>
<dbReference type="Gene3D" id="2.40.420.20">
    <property type="match status" value="1"/>
</dbReference>
<dbReference type="EMBL" id="CR522870">
    <property type="protein sequence ID" value="CAG35101.1"/>
    <property type="molecule type" value="Genomic_DNA"/>
</dbReference>
<dbReference type="STRING" id="177439.DP0372"/>
<evidence type="ECO:0000259" key="8">
    <source>
        <dbReference type="Pfam" id="PF25975"/>
    </source>
</evidence>
<feature type="domain" description="CusB-like barrel-sandwich hybrid" evidence="6">
    <location>
        <begin position="124"/>
        <end position="253"/>
    </location>
</feature>
<dbReference type="Pfam" id="PF25954">
    <property type="entry name" value="Beta-barrel_RND_2"/>
    <property type="match status" value="1"/>
</dbReference>
<dbReference type="PANTHER" id="PTHR30097:SF15">
    <property type="entry name" value="CATION EFFLUX SYSTEM PROTEIN CUSB"/>
    <property type="match status" value="1"/>
</dbReference>